<evidence type="ECO:0000313" key="2">
    <source>
        <dbReference type="EMBL" id="CAH1802693.1"/>
    </source>
</evidence>
<feature type="compositionally biased region" description="Polar residues" evidence="1">
    <location>
        <begin position="38"/>
        <end position="61"/>
    </location>
</feature>
<proteinExistence type="predicted"/>
<gene>
    <name evidence="2" type="ORF">OFUS_LOCUS26344</name>
</gene>
<evidence type="ECO:0000313" key="3">
    <source>
        <dbReference type="Proteomes" id="UP000749559"/>
    </source>
</evidence>
<feature type="region of interest" description="Disordered" evidence="1">
    <location>
        <begin position="1"/>
        <end position="61"/>
    </location>
</feature>
<protein>
    <submittedName>
        <fullName evidence="2">Uncharacterized protein</fullName>
    </submittedName>
</protein>
<comment type="caution">
    <text evidence="2">The sequence shown here is derived from an EMBL/GenBank/DDBJ whole genome shotgun (WGS) entry which is preliminary data.</text>
</comment>
<dbReference type="EMBL" id="CAIIXF020000025">
    <property type="protein sequence ID" value="CAH1802693.1"/>
    <property type="molecule type" value="Genomic_DNA"/>
</dbReference>
<accession>A0A8J1UUC6</accession>
<organism evidence="2 3">
    <name type="scientific">Owenia fusiformis</name>
    <name type="common">Polychaete worm</name>
    <dbReference type="NCBI Taxonomy" id="6347"/>
    <lineage>
        <taxon>Eukaryota</taxon>
        <taxon>Metazoa</taxon>
        <taxon>Spiralia</taxon>
        <taxon>Lophotrochozoa</taxon>
        <taxon>Annelida</taxon>
        <taxon>Polychaeta</taxon>
        <taxon>Sedentaria</taxon>
        <taxon>Canalipalpata</taxon>
        <taxon>Sabellida</taxon>
        <taxon>Oweniida</taxon>
        <taxon>Oweniidae</taxon>
        <taxon>Owenia</taxon>
    </lineage>
</organism>
<dbReference type="Proteomes" id="UP000749559">
    <property type="component" value="Unassembled WGS sequence"/>
</dbReference>
<name>A0A8J1UUC6_OWEFU</name>
<sequence length="119" mass="12478">MGTRARSQVGSATPATPNMSSTDSVQAGCQSRARLQVGPSTPATPNMTSADSDQVGRQSDTITVSTDFVRKSDIEGIIVDTIAKYQSMAKDPNDNQASPAVASTSADTNTHCLLIYLKL</sequence>
<dbReference type="AlphaFoldDB" id="A0A8J1UUC6"/>
<reference evidence="2" key="1">
    <citation type="submission" date="2022-03" db="EMBL/GenBank/DDBJ databases">
        <authorList>
            <person name="Martin C."/>
        </authorList>
    </citation>
    <scope>NUCLEOTIDE SEQUENCE</scope>
</reference>
<feature type="compositionally biased region" description="Polar residues" evidence="1">
    <location>
        <begin position="1"/>
        <end position="29"/>
    </location>
</feature>
<evidence type="ECO:0000256" key="1">
    <source>
        <dbReference type="SAM" id="MobiDB-lite"/>
    </source>
</evidence>
<keyword evidence="3" id="KW-1185">Reference proteome</keyword>